<sequence>MSSTPASSNPTPPPPSIFREYIDPNHFRPFPNNIINPNISEFHFVLTFAVETYQGEAENPRGTGHFNSTWDIERFGPADIRSLKQAHTNAKFVISIGGRGADHSFNPVDSENWIRNAECSLTNILRRYNNENENLEKIIDGIDVYYEYINSDHFNHCIGELINRLKNENLVDVVSITPSRNVLPQYSALFQDNQAAIGLVNYQFHTEDVHTVGDFIHRFYYLRSTVFGQNKLMVGFSTVPGEYVNFSPPVFIDLCQQIIESGFLKGISVWNASYSARYLPPFYIEQRAQAFLTGSDD</sequence>
<reference evidence="2" key="1">
    <citation type="journal article" date="2019" name="Toxins">
        <title>Detection of Abrin-Like and Prepropulchellin-Like Toxin Genes and Transcripts Using Whole Genome Sequencing and Full-Length Transcript Sequencing of Abrus precatorius.</title>
        <authorList>
            <person name="Hovde B.T."/>
            <person name="Daligault H.E."/>
            <person name="Hanschen E.R."/>
            <person name="Kunde Y.A."/>
            <person name="Johnson M.B."/>
            <person name="Starkenburg S.R."/>
            <person name="Johnson S.L."/>
        </authorList>
    </citation>
    <scope>NUCLEOTIDE SEQUENCE [LARGE SCALE GENOMIC DNA]</scope>
</reference>
<dbReference type="OrthoDB" id="1395031at2759"/>
<dbReference type="InterPro" id="IPR001223">
    <property type="entry name" value="Glyco_hydro18_cat"/>
</dbReference>
<proteinExistence type="predicted"/>
<name>A0A8B8K7C5_ABRPR</name>
<dbReference type="GeneID" id="113853278"/>
<evidence type="ECO:0000259" key="1">
    <source>
        <dbReference type="PROSITE" id="PS51910"/>
    </source>
</evidence>
<dbReference type="Proteomes" id="UP000694853">
    <property type="component" value="Unplaced"/>
</dbReference>
<dbReference type="Gene3D" id="3.20.20.80">
    <property type="entry name" value="Glycosidases"/>
    <property type="match status" value="1"/>
</dbReference>
<dbReference type="PANTHER" id="PTHR46476:SF13">
    <property type="entry name" value="2, PUTATIVE, EXPRESSED-RELATED"/>
    <property type="match status" value="1"/>
</dbReference>
<protein>
    <submittedName>
        <fullName evidence="3">RuBisCO-associated protein-like</fullName>
    </submittedName>
</protein>
<dbReference type="GO" id="GO:0005975">
    <property type="term" value="P:carbohydrate metabolic process"/>
    <property type="evidence" value="ECO:0007669"/>
    <property type="project" value="InterPro"/>
</dbReference>
<feature type="domain" description="GH18" evidence="1">
    <location>
        <begin position="16"/>
        <end position="297"/>
    </location>
</feature>
<evidence type="ECO:0000313" key="2">
    <source>
        <dbReference type="Proteomes" id="UP000694853"/>
    </source>
</evidence>
<dbReference type="InterPro" id="IPR017853">
    <property type="entry name" value="GH"/>
</dbReference>
<keyword evidence="2" id="KW-1185">Reference proteome</keyword>
<dbReference type="KEGG" id="aprc:113853278"/>
<dbReference type="Pfam" id="PF00704">
    <property type="entry name" value="Glyco_hydro_18"/>
    <property type="match status" value="1"/>
</dbReference>
<organism evidence="2 3">
    <name type="scientific">Abrus precatorius</name>
    <name type="common">Indian licorice</name>
    <name type="synonym">Glycine abrus</name>
    <dbReference type="NCBI Taxonomy" id="3816"/>
    <lineage>
        <taxon>Eukaryota</taxon>
        <taxon>Viridiplantae</taxon>
        <taxon>Streptophyta</taxon>
        <taxon>Embryophyta</taxon>
        <taxon>Tracheophyta</taxon>
        <taxon>Spermatophyta</taxon>
        <taxon>Magnoliopsida</taxon>
        <taxon>eudicotyledons</taxon>
        <taxon>Gunneridae</taxon>
        <taxon>Pentapetalae</taxon>
        <taxon>rosids</taxon>
        <taxon>fabids</taxon>
        <taxon>Fabales</taxon>
        <taxon>Fabaceae</taxon>
        <taxon>Papilionoideae</taxon>
        <taxon>50 kb inversion clade</taxon>
        <taxon>NPAAA clade</taxon>
        <taxon>indigoferoid/millettioid clade</taxon>
        <taxon>Abreae</taxon>
        <taxon>Abrus</taxon>
    </lineage>
</organism>
<dbReference type="SUPFAM" id="SSF51445">
    <property type="entry name" value="(Trans)glycosidases"/>
    <property type="match status" value="1"/>
</dbReference>
<dbReference type="AlphaFoldDB" id="A0A8B8K7C5"/>
<dbReference type="PANTHER" id="PTHR46476">
    <property type="entry name" value="CHITINASE 2-LIKE"/>
    <property type="match status" value="1"/>
</dbReference>
<gene>
    <name evidence="3" type="primary">LOC113853278</name>
</gene>
<evidence type="ECO:0000313" key="3">
    <source>
        <dbReference type="RefSeq" id="XP_027339630.1"/>
    </source>
</evidence>
<dbReference type="RefSeq" id="XP_027339630.1">
    <property type="nucleotide sequence ID" value="XM_027483829.1"/>
</dbReference>
<accession>A0A8B8K7C5</accession>
<dbReference type="InterPro" id="IPR000677">
    <property type="entry name" value="Chitinase-like"/>
</dbReference>
<dbReference type="PROSITE" id="PS51910">
    <property type="entry name" value="GH18_2"/>
    <property type="match status" value="1"/>
</dbReference>
<dbReference type="PRINTS" id="PR00551">
    <property type="entry name" value="2SGLOBULIN"/>
</dbReference>
<reference evidence="3" key="2">
    <citation type="submission" date="2025-08" db="UniProtKB">
        <authorList>
            <consortium name="RefSeq"/>
        </authorList>
    </citation>
    <scope>IDENTIFICATION</scope>
    <source>
        <tissue evidence="3">Young leaves</tissue>
    </source>
</reference>